<proteinExistence type="predicted"/>
<reference evidence="1" key="1">
    <citation type="submission" date="2020-05" db="EMBL/GenBank/DDBJ databases">
        <title>Large-scale comparative analyses of tick genomes elucidate their genetic diversity and vector capacities.</title>
        <authorList>
            <person name="Jia N."/>
            <person name="Wang J."/>
            <person name="Shi W."/>
            <person name="Du L."/>
            <person name="Sun Y."/>
            <person name="Zhan W."/>
            <person name="Jiang J."/>
            <person name="Wang Q."/>
            <person name="Zhang B."/>
            <person name="Ji P."/>
            <person name="Sakyi L.B."/>
            <person name="Cui X."/>
            <person name="Yuan T."/>
            <person name="Jiang B."/>
            <person name="Yang W."/>
            <person name="Lam T.T.-Y."/>
            <person name="Chang Q."/>
            <person name="Ding S."/>
            <person name="Wang X."/>
            <person name="Zhu J."/>
            <person name="Ruan X."/>
            <person name="Zhao L."/>
            <person name="Wei J."/>
            <person name="Que T."/>
            <person name="Du C."/>
            <person name="Cheng J."/>
            <person name="Dai P."/>
            <person name="Han X."/>
            <person name="Huang E."/>
            <person name="Gao Y."/>
            <person name="Liu J."/>
            <person name="Shao H."/>
            <person name="Ye R."/>
            <person name="Li L."/>
            <person name="Wei W."/>
            <person name="Wang X."/>
            <person name="Wang C."/>
            <person name="Yang T."/>
            <person name="Huo Q."/>
            <person name="Li W."/>
            <person name="Guo W."/>
            <person name="Chen H."/>
            <person name="Zhou L."/>
            <person name="Ni X."/>
            <person name="Tian J."/>
            <person name="Zhou Y."/>
            <person name="Sheng Y."/>
            <person name="Liu T."/>
            <person name="Pan Y."/>
            <person name="Xia L."/>
            <person name="Li J."/>
            <person name="Zhao F."/>
            <person name="Cao W."/>
        </authorList>
    </citation>
    <scope>NUCLEOTIDE SEQUENCE</scope>
    <source>
        <strain evidence="1">Hyas-2018</strain>
    </source>
</reference>
<gene>
    <name evidence="1" type="ORF">HPB50_016918</name>
</gene>
<comment type="caution">
    <text evidence="1">The sequence shown here is derived from an EMBL/GenBank/DDBJ whole genome shotgun (WGS) entry which is preliminary data.</text>
</comment>
<accession>A0ACB7TL50</accession>
<dbReference type="EMBL" id="CM023481">
    <property type="protein sequence ID" value="KAH6947052.1"/>
    <property type="molecule type" value="Genomic_DNA"/>
</dbReference>
<sequence>MASQSQEGNQGKGEHAESSSLTSVSTLSPASGSTSAPAGVKGNKLQIQEGGCDVAGVNSSLAEESQSLDEFSNGQVVVVKTAALKRSDTFKILKYGKDIIEEDVDVLDTRTNKVIGKLNVSVEVLAALKRILAESKRTSHLPS</sequence>
<name>A0ACB7TL50_HYAAI</name>
<protein>
    <submittedName>
        <fullName evidence="1">Uncharacterized protein</fullName>
    </submittedName>
</protein>
<evidence type="ECO:0000313" key="2">
    <source>
        <dbReference type="Proteomes" id="UP000821845"/>
    </source>
</evidence>
<evidence type="ECO:0000313" key="1">
    <source>
        <dbReference type="EMBL" id="KAH6947052.1"/>
    </source>
</evidence>
<keyword evidence="2" id="KW-1185">Reference proteome</keyword>
<organism evidence="1 2">
    <name type="scientific">Hyalomma asiaticum</name>
    <name type="common">Tick</name>
    <dbReference type="NCBI Taxonomy" id="266040"/>
    <lineage>
        <taxon>Eukaryota</taxon>
        <taxon>Metazoa</taxon>
        <taxon>Ecdysozoa</taxon>
        <taxon>Arthropoda</taxon>
        <taxon>Chelicerata</taxon>
        <taxon>Arachnida</taxon>
        <taxon>Acari</taxon>
        <taxon>Parasitiformes</taxon>
        <taxon>Ixodida</taxon>
        <taxon>Ixodoidea</taxon>
        <taxon>Ixodidae</taxon>
        <taxon>Hyalomminae</taxon>
        <taxon>Hyalomma</taxon>
    </lineage>
</organism>
<dbReference type="Proteomes" id="UP000821845">
    <property type="component" value="Chromosome 1"/>
</dbReference>